<dbReference type="PANTHER" id="PTHR33395:SF22">
    <property type="entry name" value="REVERSE TRANSCRIPTASE DOMAIN-CONTAINING PROTEIN"/>
    <property type="match status" value="1"/>
</dbReference>
<dbReference type="OrthoDB" id="6143588at2759"/>
<evidence type="ECO:0000313" key="3">
    <source>
        <dbReference type="Proteomes" id="UP000507470"/>
    </source>
</evidence>
<dbReference type="AlphaFoldDB" id="A0A6J8EWU8"/>
<dbReference type="Pfam" id="PF14529">
    <property type="entry name" value="Exo_endo_phos_2"/>
    <property type="match status" value="1"/>
</dbReference>
<name>A0A6J8EWU8_MYTCO</name>
<accession>A0A6J8EWU8</accession>
<gene>
    <name evidence="2" type="ORF">MCOR_56100</name>
</gene>
<evidence type="ECO:0000313" key="2">
    <source>
        <dbReference type="EMBL" id="CAC5424176.1"/>
    </source>
</evidence>
<reference evidence="2 3" key="1">
    <citation type="submission" date="2020-06" db="EMBL/GenBank/DDBJ databases">
        <authorList>
            <person name="Li R."/>
            <person name="Bekaert M."/>
        </authorList>
    </citation>
    <scope>NUCLEOTIDE SEQUENCE [LARGE SCALE GENOMIC DNA]</scope>
    <source>
        <strain evidence="3">wild</strain>
    </source>
</reference>
<dbReference type="Proteomes" id="UP000507470">
    <property type="component" value="Unassembled WGS sequence"/>
</dbReference>
<sequence>MKIPANIPSSTTILRLNNNDITTAGPNVRSGLPSLTELIIKCGGITSSDYQQFQRNKHLSWECPNCLLPNATGSFFLADDTDISHNPFQSLSDINTDEEETINLANQYYQPKCTKIKEVQGSKPLYTGCFYRQPKNDAVSLQKLDESLGRLTHNQNLPNIVLTRDFNVPDIQWTGAYSIRSPQQYNLAVNETILNITNEHNLEQQNSTPTRGINILDLVFTTNKNLKENITVESGISDHEAVIVDIKTRVKLTKKPPRKTFLYSKGNIPCIKTRLKEEFPEYINKTNDNSLETCWETFKTLLTSLMYEHIPQKTCTSRWNIPWITRDIKRAMRRKQRLYNRAKKTKKEKDWIKFKDIRRTTKN</sequence>
<organism evidence="2 3">
    <name type="scientific">Mytilus coruscus</name>
    <name type="common">Sea mussel</name>
    <dbReference type="NCBI Taxonomy" id="42192"/>
    <lineage>
        <taxon>Eukaryota</taxon>
        <taxon>Metazoa</taxon>
        <taxon>Spiralia</taxon>
        <taxon>Lophotrochozoa</taxon>
        <taxon>Mollusca</taxon>
        <taxon>Bivalvia</taxon>
        <taxon>Autobranchia</taxon>
        <taxon>Pteriomorphia</taxon>
        <taxon>Mytilida</taxon>
        <taxon>Mytiloidea</taxon>
        <taxon>Mytilidae</taxon>
        <taxon>Mytilinae</taxon>
        <taxon>Mytilus</taxon>
    </lineage>
</organism>
<dbReference type="SUPFAM" id="SSF56219">
    <property type="entry name" value="DNase I-like"/>
    <property type="match status" value="1"/>
</dbReference>
<dbReference type="GO" id="GO:0003824">
    <property type="term" value="F:catalytic activity"/>
    <property type="evidence" value="ECO:0007669"/>
    <property type="project" value="InterPro"/>
</dbReference>
<feature type="domain" description="Endonuclease/exonuclease/phosphatase" evidence="1">
    <location>
        <begin position="129"/>
        <end position="242"/>
    </location>
</feature>
<evidence type="ECO:0000259" key="1">
    <source>
        <dbReference type="Pfam" id="PF14529"/>
    </source>
</evidence>
<dbReference type="EMBL" id="CACVKT020009963">
    <property type="protein sequence ID" value="CAC5424176.1"/>
    <property type="molecule type" value="Genomic_DNA"/>
</dbReference>
<dbReference type="PANTHER" id="PTHR33395">
    <property type="entry name" value="TRANSCRIPTASE, PUTATIVE-RELATED-RELATED"/>
    <property type="match status" value="1"/>
</dbReference>
<dbReference type="SUPFAM" id="SSF52058">
    <property type="entry name" value="L domain-like"/>
    <property type="match status" value="1"/>
</dbReference>
<dbReference type="Gene3D" id="3.60.10.10">
    <property type="entry name" value="Endonuclease/exonuclease/phosphatase"/>
    <property type="match status" value="1"/>
</dbReference>
<keyword evidence="3" id="KW-1185">Reference proteome</keyword>
<dbReference type="InterPro" id="IPR036691">
    <property type="entry name" value="Endo/exonu/phosph_ase_sf"/>
</dbReference>
<proteinExistence type="predicted"/>
<protein>
    <recommendedName>
        <fullName evidence="1">Endonuclease/exonuclease/phosphatase domain-containing protein</fullName>
    </recommendedName>
</protein>
<dbReference type="InterPro" id="IPR005135">
    <property type="entry name" value="Endo/exonuclease/phosphatase"/>
</dbReference>